<name>A0ABD1II19_SALDI</name>
<reference evidence="2 3" key="1">
    <citation type="submission" date="2024-06" db="EMBL/GenBank/DDBJ databases">
        <title>A chromosome level genome sequence of Diviner's sage (Salvia divinorum).</title>
        <authorList>
            <person name="Ford S.A."/>
            <person name="Ro D.-K."/>
            <person name="Ness R.W."/>
            <person name="Phillips M.A."/>
        </authorList>
    </citation>
    <scope>NUCLEOTIDE SEQUENCE [LARGE SCALE GENOMIC DNA]</scope>
    <source>
        <strain evidence="2">SAF-2024a</strain>
        <tissue evidence="2">Leaf</tissue>
    </source>
</reference>
<feature type="compositionally biased region" description="Basic and acidic residues" evidence="1">
    <location>
        <begin position="24"/>
        <end position="35"/>
    </location>
</feature>
<dbReference type="InterPro" id="IPR028103">
    <property type="entry name" value="Spatacsin"/>
</dbReference>
<dbReference type="AlphaFoldDB" id="A0ABD1II19"/>
<accession>A0ABD1II19</accession>
<sequence length="176" mass="19114">MTQTGDGGLKTKRRTKGFASSRKPLFDSGDKKYDSESIPLNPRDETHFLDESSKIDASLSRILSPDNMPSEFFIVDAALKLASHSTSSMKVSMPVLDDDVFSVMQSCNLLTEQRVIDPLQTLESFASLLKKGSGCGLCSRIISVVKAANVLGLTFSEAFDKQRAAAIAISQSARVF</sequence>
<evidence type="ECO:0000313" key="3">
    <source>
        <dbReference type="Proteomes" id="UP001567538"/>
    </source>
</evidence>
<dbReference type="Proteomes" id="UP001567538">
    <property type="component" value="Unassembled WGS sequence"/>
</dbReference>
<comment type="caution">
    <text evidence="2">The sequence shown here is derived from an EMBL/GenBank/DDBJ whole genome shotgun (WGS) entry which is preliminary data.</text>
</comment>
<dbReference type="PANTHER" id="PTHR13650:SF0">
    <property type="entry name" value="SPATACSIN"/>
    <property type="match status" value="1"/>
</dbReference>
<dbReference type="PANTHER" id="PTHR13650">
    <property type="entry name" value="SPATACSIN"/>
    <property type="match status" value="1"/>
</dbReference>
<keyword evidence="3" id="KW-1185">Reference proteome</keyword>
<proteinExistence type="predicted"/>
<gene>
    <name evidence="2" type="ORF">AAHA92_02694</name>
</gene>
<protein>
    <submittedName>
        <fullName evidence="2">Uncharacterized protein</fullName>
    </submittedName>
</protein>
<organism evidence="2 3">
    <name type="scientific">Salvia divinorum</name>
    <name type="common">Maria pastora</name>
    <name type="synonym">Diviner's sage</name>
    <dbReference type="NCBI Taxonomy" id="28513"/>
    <lineage>
        <taxon>Eukaryota</taxon>
        <taxon>Viridiplantae</taxon>
        <taxon>Streptophyta</taxon>
        <taxon>Embryophyta</taxon>
        <taxon>Tracheophyta</taxon>
        <taxon>Spermatophyta</taxon>
        <taxon>Magnoliopsida</taxon>
        <taxon>eudicotyledons</taxon>
        <taxon>Gunneridae</taxon>
        <taxon>Pentapetalae</taxon>
        <taxon>asterids</taxon>
        <taxon>lamiids</taxon>
        <taxon>Lamiales</taxon>
        <taxon>Lamiaceae</taxon>
        <taxon>Nepetoideae</taxon>
        <taxon>Mentheae</taxon>
        <taxon>Salviinae</taxon>
        <taxon>Salvia</taxon>
        <taxon>Salvia subgen. Calosphace</taxon>
    </lineage>
</organism>
<evidence type="ECO:0000313" key="2">
    <source>
        <dbReference type="EMBL" id="KAL1567188.1"/>
    </source>
</evidence>
<feature type="region of interest" description="Disordered" evidence="1">
    <location>
        <begin position="1"/>
        <end position="45"/>
    </location>
</feature>
<evidence type="ECO:0000256" key="1">
    <source>
        <dbReference type="SAM" id="MobiDB-lite"/>
    </source>
</evidence>
<dbReference type="EMBL" id="JBEAFC010000002">
    <property type="protein sequence ID" value="KAL1567188.1"/>
    <property type="molecule type" value="Genomic_DNA"/>
</dbReference>